<evidence type="ECO:0000313" key="1">
    <source>
        <dbReference type="EMBL" id="KAL3884795.1"/>
    </source>
</evidence>
<name>A0ABD3XFA4_SINWO</name>
<dbReference type="EMBL" id="JBJQND010000002">
    <property type="protein sequence ID" value="KAL3884795.1"/>
    <property type="molecule type" value="Genomic_DNA"/>
</dbReference>
<dbReference type="AlphaFoldDB" id="A0ABD3XFA4"/>
<evidence type="ECO:0000313" key="2">
    <source>
        <dbReference type="Proteomes" id="UP001634394"/>
    </source>
</evidence>
<protein>
    <submittedName>
        <fullName evidence="1">Uncharacterized protein</fullName>
    </submittedName>
</protein>
<keyword evidence="2" id="KW-1185">Reference proteome</keyword>
<organism evidence="1 2">
    <name type="scientific">Sinanodonta woodiana</name>
    <name type="common">Chinese pond mussel</name>
    <name type="synonym">Anodonta woodiana</name>
    <dbReference type="NCBI Taxonomy" id="1069815"/>
    <lineage>
        <taxon>Eukaryota</taxon>
        <taxon>Metazoa</taxon>
        <taxon>Spiralia</taxon>
        <taxon>Lophotrochozoa</taxon>
        <taxon>Mollusca</taxon>
        <taxon>Bivalvia</taxon>
        <taxon>Autobranchia</taxon>
        <taxon>Heteroconchia</taxon>
        <taxon>Palaeoheterodonta</taxon>
        <taxon>Unionida</taxon>
        <taxon>Unionoidea</taxon>
        <taxon>Unionidae</taxon>
        <taxon>Unioninae</taxon>
        <taxon>Sinanodonta</taxon>
    </lineage>
</organism>
<reference evidence="1 2" key="1">
    <citation type="submission" date="2024-11" db="EMBL/GenBank/DDBJ databases">
        <title>Chromosome-level genome assembly of the freshwater bivalve Anodonta woodiana.</title>
        <authorList>
            <person name="Chen X."/>
        </authorList>
    </citation>
    <scope>NUCLEOTIDE SEQUENCE [LARGE SCALE GENOMIC DNA]</scope>
    <source>
        <strain evidence="1">MN2024</strain>
        <tissue evidence="1">Gills</tissue>
    </source>
</reference>
<proteinExistence type="predicted"/>
<gene>
    <name evidence="1" type="ORF">ACJMK2_024896</name>
</gene>
<dbReference type="Proteomes" id="UP001634394">
    <property type="component" value="Unassembled WGS sequence"/>
</dbReference>
<comment type="caution">
    <text evidence="1">The sequence shown here is derived from an EMBL/GenBank/DDBJ whole genome shotgun (WGS) entry which is preliminary data.</text>
</comment>
<accession>A0ABD3XFA4</accession>
<sequence>MERNTNWDDIQVSKHYSGRIKDINMSNGSLTFFLLNVNLMDSGKYTVSEGSLEKEKRRILVTNRILSGQVSKPMIMPFMCNNTKTSSIKICKNHAFSYVDYIIYDVARKSCTYTNISQDYKDRNFSCVLNDTSFNLILEELTWSDKDVYTAWDDQGLLLDSIRVGITDSNISNLQGTYRPDSSSHTVQN</sequence>
<feature type="non-terminal residue" evidence="1">
    <location>
        <position position="189"/>
    </location>
</feature>